<dbReference type="PANTHER" id="PTHR22911:SF6">
    <property type="entry name" value="SOLUTE CARRIER FAMILY 35 MEMBER G1"/>
    <property type="match status" value="1"/>
</dbReference>
<feature type="transmembrane region" description="Helical" evidence="6">
    <location>
        <begin position="175"/>
        <end position="192"/>
    </location>
</feature>
<accession>A0A845QWB8</accession>
<feature type="transmembrane region" description="Helical" evidence="6">
    <location>
        <begin position="67"/>
        <end position="88"/>
    </location>
</feature>
<organism evidence="8 9">
    <name type="scientific">Senegalia massiliensis</name>
    <dbReference type="NCBI Taxonomy" id="1720316"/>
    <lineage>
        <taxon>Bacteria</taxon>
        <taxon>Bacillati</taxon>
        <taxon>Bacillota</taxon>
        <taxon>Clostridia</taxon>
        <taxon>Eubacteriales</taxon>
        <taxon>Clostridiaceae</taxon>
        <taxon>Senegalia</taxon>
    </lineage>
</organism>
<feature type="transmembrane region" description="Helical" evidence="6">
    <location>
        <begin position="94"/>
        <end position="112"/>
    </location>
</feature>
<dbReference type="RefSeq" id="WP_160197274.1">
    <property type="nucleotide sequence ID" value="NZ_QXXA01000007.1"/>
</dbReference>
<evidence type="ECO:0000313" key="8">
    <source>
        <dbReference type="EMBL" id="NBI06805.1"/>
    </source>
</evidence>
<evidence type="ECO:0000256" key="3">
    <source>
        <dbReference type="ARBA" id="ARBA00022692"/>
    </source>
</evidence>
<dbReference type="GO" id="GO:0016020">
    <property type="term" value="C:membrane"/>
    <property type="evidence" value="ECO:0007669"/>
    <property type="project" value="UniProtKB-SubCell"/>
</dbReference>
<feature type="domain" description="EamA" evidence="7">
    <location>
        <begin position="145"/>
        <end position="273"/>
    </location>
</feature>
<feature type="transmembrane region" description="Helical" evidence="6">
    <location>
        <begin position="258"/>
        <end position="277"/>
    </location>
</feature>
<keyword evidence="3 6" id="KW-0812">Transmembrane</keyword>
<proteinExistence type="inferred from homology"/>
<comment type="subcellular location">
    <subcellularLocation>
        <location evidence="1">Membrane</location>
        <topology evidence="1">Multi-pass membrane protein</topology>
    </subcellularLocation>
</comment>
<feature type="transmembrane region" description="Helical" evidence="6">
    <location>
        <begin position="204"/>
        <end position="221"/>
    </location>
</feature>
<evidence type="ECO:0000256" key="6">
    <source>
        <dbReference type="SAM" id="Phobius"/>
    </source>
</evidence>
<evidence type="ECO:0000256" key="2">
    <source>
        <dbReference type="ARBA" id="ARBA00007362"/>
    </source>
</evidence>
<dbReference type="InterPro" id="IPR037185">
    <property type="entry name" value="EmrE-like"/>
</dbReference>
<reference evidence="8 9" key="1">
    <citation type="submission" date="2018-08" db="EMBL/GenBank/DDBJ databases">
        <title>Murine metabolic-syndrome-specific gut microbial biobank.</title>
        <authorList>
            <person name="Liu C."/>
        </authorList>
    </citation>
    <scope>NUCLEOTIDE SEQUENCE [LARGE SCALE GENOMIC DNA]</scope>
    <source>
        <strain evidence="8 9">583</strain>
    </source>
</reference>
<evidence type="ECO:0000313" key="9">
    <source>
        <dbReference type="Proteomes" id="UP000467132"/>
    </source>
</evidence>
<keyword evidence="5 6" id="KW-0472">Membrane</keyword>
<gene>
    <name evidence="8" type="ORF">D3Z33_08010</name>
</gene>
<dbReference type="PANTHER" id="PTHR22911">
    <property type="entry name" value="ACYL-MALONYL CONDENSING ENZYME-RELATED"/>
    <property type="match status" value="1"/>
</dbReference>
<dbReference type="AlphaFoldDB" id="A0A845QWB8"/>
<dbReference type="Pfam" id="PF00892">
    <property type="entry name" value="EamA"/>
    <property type="match status" value="2"/>
</dbReference>
<dbReference type="InterPro" id="IPR000620">
    <property type="entry name" value="EamA_dom"/>
</dbReference>
<comment type="similarity">
    <text evidence="2">Belongs to the EamA transporter family.</text>
</comment>
<feature type="domain" description="EamA" evidence="7">
    <location>
        <begin position="6"/>
        <end position="135"/>
    </location>
</feature>
<evidence type="ECO:0000256" key="1">
    <source>
        <dbReference type="ARBA" id="ARBA00004141"/>
    </source>
</evidence>
<keyword evidence="9" id="KW-1185">Reference proteome</keyword>
<evidence type="ECO:0000259" key="7">
    <source>
        <dbReference type="Pfam" id="PF00892"/>
    </source>
</evidence>
<feature type="transmembrane region" description="Helical" evidence="6">
    <location>
        <begin position="143"/>
        <end position="163"/>
    </location>
</feature>
<evidence type="ECO:0000256" key="4">
    <source>
        <dbReference type="ARBA" id="ARBA00022989"/>
    </source>
</evidence>
<keyword evidence="4 6" id="KW-1133">Transmembrane helix</keyword>
<comment type="caution">
    <text evidence="8">The sequence shown here is derived from an EMBL/GenBank/DDBJ whole genome shotgun (WGS) entry which is preliminary data.</text>
</comment>
<dbReference type="Proteomes" id="UP000467132">
    <property type="component" value="Unassembled WGS sequence"/>
</dbReference>
<sequence>MNDRKKGIVLILLSALFFALMAATVKYLDGIPVAEKIFFRNLLGFIVATYLIVKNKKSMLGNNKKLLILRSIFGLLGVAGYFYALSYLPLADSVILNKMSPFFVLLLAAVFLGEKIKKLQILSLILAILGAGLVIKPEFDVSLMPYIIALTASFFAGSAYTVIRHLRHTDSSETIVFYFTLISTIAMIPFMLNGQFVIPDAKQTVGFLALGTFATAAQFCMTNAYRFAPAGELAIYTYTNIVFSTIIGIIVWSEIPGILSSIGGSLIILAGFINYYTNKKKA</sequence>
<name>A0A845QWB8_9CLOT</name>
<feature type="transmembrane region" description="Helical" evidence="6">
    <location>
        <begin position="233"/>
        <end position="252"/>
    </location>
</feature>
<protein>
    <submittedName>
        <fullName evidence="8">DMT family transporter</fullName>
    </submittedName>
</protein>
<feature type="transmembrane region" description="Helical" evidence="6">
    <location>
        <begin position="38"/>
        <end position="55"/>
    </location>
</feature>
<dbReference type="OrthoDB" id="5148831at2"/>
<feature type="transmembrane region" description="Helical" evidence="6">
    <location>
        <begin position="119"/>
        <end position="137"/>
    </location>
</feature>
<evidence type="ECO:0000256" key="5">
    <source>
        <dbReference type="ARBA" id="ARBA00023136"/>
    </source>
</evidence>
<dbReference type="EMBL" id="QXXA01000007">
    <property type="protein sequence ID" value="NBI06805.1"/>
    <property type="molecule type" value="Genomic_DNA"/>
</dbReference>
<dbReference type="SUPFAM" id="SSF103481">
    <property type="entry name" value="Multidrug resistance efflux transporter EmrE"/>
    <property type="match status" value="2"/>
</dbReference>